<evidence type="ECO:0000313" key="3">
    <source>
        <dbReference type="Proteomes" id="UP000249794"/>
    </source>
</evidence>
<name>A0A2W4XG99_9CYAN</name>
<accession>A0A2W4XG99</accession>
<reference evidence="3" key="1">
    <citation type="submission" date="2018-04" db="EMBL/GenBank/DDBJ databases">
        <authorList>
            <person name="Cornet L."/>
        </authorList>
    </citation>
    <scope>NUCLEOTIDE SEQUENCE [LARGE SCALE GENOMIC DNA]</scope>
</reference>
<dbReference type="AlphaFoldDB" id="A0A2W4XG99"/>
<feature type="compositionally biased region" description="Low complexity" evidence="1">
    <location>
        <begin position="223"/>
        <end position="240"/>
    </location>
</feature>
<feature type="region of interest" description="Disordered" evidence="1">
    <location>
        <begin position="199"/>
        <end position="246"/>
    </location>
</feature>
<proteinExistence type="predicted"/>
<dbReference type="Proteomes" id="UP000249794">
    <property type="component" value="Unassembled WGS sequence"/>
</dbReference>
<protein>
    <submittedName>
        <fullName evidence="2">Uncharacterized protein</fullName>
    </submittedName>
</protein>
<feature type="compositionally biased region" description="Polar residues" evidence="1">
    <location>
        <begin position="309"/>
        <end position="325"/>
    </location>
</feature>
<reference evidence="2 3" key="2">
    <citation type="submission" date="2018-06" db="EMBL/GenBank/DDBJ databases">
        <title>Metagenomic assembly of (sub)arctic Cyanobacteria and their associated microbiome from non-axenic cultures.</title>
        <authorList>
            <person name="Baurain D."/>
        </authorList>
    </citation>
    <scope>NUCLEOTIDE SEQUENCE [LARGE SCALE GENOMIC DNA]</scope>
    <source>
        <strain evidence="2">ULC027bin1</strain>
    </source>
</reference>
<organism evidence="2 3">
    <name type="scientific">Phormidesmis priestleyi</name>
    <dbReference type="NCBI Taxonomy" id="268141"/>
    <lineage>
        <taxon>Bacteria</taxon>
        <taxon>Bacillati</taxon>
        <taxon>Cyanobacteriota</taxon>
        <taxon>Cyanophyceae</taxon>
        <taxon>Leptolyngbyales</taxon>
        <taxon>Leptolyngbyaceae</taxon>
        <taxon>Phormidesmis</taxon>
    </lineage>
</organism>
<evidence type="ECO:0000313" key="2">
    <source>
        <dbReference type="EMBL" id="PZO56313.1"/>
    </source>
</evidence>
<evidence type="ECO:0000256" key="1">
    <source>
        <dbReference type="SAM" id="MobiDB-lite"/>
    </source>
</evidence>
<dbReference type="EMBL" id="QBMP01000075">
    <property type="protein sequence ID" value="PZO56313.1"/>
    <property type="molecule type" value="Genomic_DNA"/>
</dbReference>
<comment type="caution">
    <text evidence="2">The sequence shown here is derived from an EMBL/GenBank/DDBJ whole genome shotgun (WGS) entry which is preliminary data.</text>
</comment>
<sequence length="325" mass="35280">MTNLANETFGQARQGSIAAIIQVLNERLADMGIRTRAVIADGMLQLLCEASTPEQLEKSTVVERVRQELEAISPHRVKRVKINSRIVKEEQLLWLAEINRDPQKALLWAEVITLKRPFFVQRWIRDRDLKPGGPLFTDITQPAPNRSSLSSKLVAGIGLSLLIVGIGWLFREDLSQIQEVAENNNPDALPADAALTDQTDRGAASDPNLDRNPETIAGDRTADTTPSTAIAPIPSPSAASNSRTDTVADAFSESVRIAEQAAIDGQTASTAAEWLDLAARWQRASDLMIAVPPSSAQSSTAQDRAKSYRVNSESALNQATAAQKP</sequence>
<feature type="region of interest" description="Disordered" evidence="1">
    <location>
        <begin position="293"/>
        <end position="325"/>
    </location>
</feature>
<gene>
    <name evidence="2" type="ORF">DCF15_09065</name>
</gene>